<dbReference type="VEuPathDB" id="MicrosporidiaDB:AAJ76_1100029067"/>
<gene>
    <name evidence="1" type="ORF">AAJ76_1100029067</name>
</gene>
<dbReference type="AlphaFoldDB" id="A0A0F9WSH7"/>
<dbReference type="RefSeq" id="XP_024331560.1">
    <property type="nucleotide sequence ID" value="XM_024473749.1"/>
</dbReference>
<evidence type="ECO:0000313" key="2">
    <source>
        <dbReference type="Proteomes" id="UP000034350"/>
    </source>
</evidence>
<name>A0A0F9WSH7_9MICR</name>
<dbReference type="Proteomes" id="UP000034350">
    <property type="component" value="Unassembled WGS sequence"/>
</dbReference>
<accession>A0A0F9WSH7</accession>
<comment type="caution">
    <text evidence="1">The sequence shown here is derived from an EMBL/GenBank/DDBJ whole genome shotgun (WGS) entry which is preliminary data.</text>
</comment>
<keyword evidence="2" id="KW-1185">Reference proteome</keyword>
<sequence length="48" mass="5550">MKEPWGMFGGVILKSENFTGLGVLYYPVLSFIIQKYSCETIKSNILFW</sequence>
<protein>
    <submittedName>
        <fullName evidence="1">Uncharacterized protein</fullName>
    </submittedName>
</protein>
<evidence type="ECO:0000313" key="1">
    <source>
        <dbReference type="EMBL" id="KKO75818.1"/>
    </source>
</evidence>
<organism evidence="1 2">
    <name type="scientific">Vairimorpha ceranae</name>
    <dbReference type="NCBI Taxonomy" id="40302"/>
    <lineage>
        <taxon>Eukaryota</taxon>
        <taxon>Fungi</taxon>
        <taxon>Fungi incertae sedis</taxon>
        <taxon>Microsporidia</taxon>
        <taxon>Nosematidae</taxon>
        <taxon>Vairimorpha</taxon>
    </lineage>
</organism>
<dbReference type="EMBL" id="JPQZ01000011">
    <property type="protein sequence ID" value="KKO75818.1"/>
    <property type="molecule type" value="Genomic_DNA"/>
</dbReference>
<dbReference type="GeneID" id="36318646"/>
<reference evidence="1 2" key="1">
    <citation type="journal article" date="2015" name="Environ. Microbiol.">
        <title>Genome analyses suggest the presence of polyploidy and recent human-driven expansions in eight global populations of the honeybee pathogen Nosema ceranae.</title>
        <authorList>
            <person name="Pelin A."/>
            <person name="Selman M."/>
            <person name="Aris-Brosou S."/>
            <person name="Farinelli L."/>
            <person name="Corradi N."/>
        </authorList>
    </citation>
    <scope>NUCLEOTIDE SEQUENCE [LARGE SCALE GENOMIC DNA]</scope>
    <source>
        <strain evidence="1 2">PA08 1199</strain>
    </source>
</reference>
<proteinExistence type="predicted"/>